<evidence type="ECO:0000313" key="2">
    <source>
        <dbReference type="EMBL" id="EME43649.1"/>
    </source>
</evidence>
<dbReference type="PROSITE" id="PS50280">
    <property type="entry name" value="SET"/>
    <property type="match status" value="1"/>
</dbReference>
<dbReference type="OMA" id="EICISYR"/>
<name>M2Y5W7_DOTSN</name>
<reference evidence="2 3" key="2">
    <citation type="journal article" date="2012" name="PLoS Pathog.">
        <title>Diverse lifestyles and strategies of plant pathogenesis encoded in the genomes of eighteen Dothideomycetes fungi.</title>
        <authorList>
            <person name="Ohm R.A."/>
            <person name="Feau N."/>
            <person name="Henrissat B."/>
            <person name="Schoch C.L."/>
            <person name="Horwitz B.A."/>
            <person name="Barry K.W."/>
            <person name="Condon B.J."/>
            <person name="Copeland A.C."/>
            <person name="Dhillon B."/>
            <person name="Glaser F."/>
            <person name="Hesse C.N."/>
            <person name="Kosti I."/>
            <person name="LaButti K."/>
            <person name="Lindquist E.A."/>
            <person name="Lucas S."/>
            <person name="Salamov A.A."/>
            <person name="Bradshaw R.E."/>
            <person name="Ciuffetti L."/>
            <person name="Hamelin R.C."/>
            <person name="Kema G.H.J."/>
            <person name="Lawrence C."/>
            <person name="Scott J.A."/>
            <person name="Spatafora J.W."/>
            <person name="Turgeon B.G."/>
            <person name="de Wit P.J.G.M."/>
            <person name="Zhong S."/>
            <person name="Goodwin S.B."/>
            <person name="Grigoriev I.V."/>
        </authorList>
    </citation>
    <scope>NUCLEOTIDE SEQUENCE [LARGE SCALE GENOMIC DNA]</scope>
    <source>
        <strain evidence="3">NZE10 / CBS 128990</strain>
    </source>
</reference>
<evidence type="ECO:0000259" key="1">
    <source>
        <dbReference type="PROSITE" id="PS50280"/>
    </source>
</evidence>
<dbReference type="Proteomes" id="UP000016933">
    <property type="component" value="Unassembled WGS sequence"/>
</dbReference>
<dbReference type="AlphaFoldDB" id="M2Y5W7"/>
<dbReference type="OrthoDB" id="3640265at2759"/>
<dbReference type="InterPro" id="IPR053185">
    <property type="entry name" value="SET_domain_protein"/>
</dbReference>
<accession>M2Y5W7</accession>
<dbReference type="PANTHER" id="PTHR47332:SF4">
    <property type="entry name" value="SET DOMAIN-CONTAINING PROTEIN 5"/>
    <property type="match status" value="1"/>
</dbReference>
<dbReference type="HOGENOM" id="CLU_608345_0_0_1"/>
<dbReference type="STRING" id="675120.M2Y5W7"/>
<dbReference type="EMBL" id="KB446540">
    <property type="protein sequence ID" value="EME43649.1"/>
    <property type="molecule type" value="Genomic_DNA"/>
</dbReference>
<gene>
    <name evidence="2" type="ORF">DOTSEDRAFT_54407</name>
</gene>
<sequence>MTQSYEVRASPGKGYGLFATRYIPAGTLILADRHVMVIAKEGGARQDPKHDIQHAFEQLGESQIEQFLSLHAGPEDGRRLVERIYTTNRFGDFESTYMCLTISRINHACIPNAASTAGETDDEDSIRAIAPIKKGDEICISYRSDLCWIMTRVQRQALLQSWNFDCQCPLCDLPSAEIDLSDFRRKFIFALRWNTVLEDPVDLSHYDSLDFRDTEEAYDTLNEPNLEPLDSISLRTITAYQLLLAHALEAERIDRDLIGKAYYEAAIAHFADLAAMAENVLVLQWGRNVRDWMEKAIQLTSDFYGFNSDDAQQYRNDWKTMQLLPQLALLLDICDLPTTTNEPIEVQDLILQKLPTRAVHDDDELHPAFALLFLTLPGGRPAVRCIDETECRNFVREQCLLEDIRSTTIKERDAFIEQYKLVVEVRENLRSIAETEGRLNALFVEEMPGL</sequence>
<feature type="domain" description="SET" evidence="1">
    <location>
        <begin position="3"/>
        <end position="143"/>
    </location>
</feature>
<protein>
    <recommendedName>
        <fullName evidence="1">SET domain-containing protein</fullName>
    </recommendedName>
</protein>
<evidence type="ECO:0000313" key="3">
    <source>
        <dbReference type="Proteomes" id="UP000016933"/>
    </source>
</evidence>
<proteinExistence type="predicted"/>
<keyword evidence="3" id="KW-1185">Reference proteome</keyword>
<dbReference type="eggNOG" id="KOG2084">
    <property type="taxonomic scope" value="Eukaryota"/>
</dbReference>
<dbReference type="SMART" id="SM00317">
    <property type="entry name" value="SET"/>
    <property type="match status" value="1"/>
</dbReference>
<dbReference type="Gene3D" id="2.170.270.10">
    <property type="entry name" value="SET domain"/>
    <property type="match status" value="1"/>
</dbReference>
<dbReference type="CDD" id="cd20071">
    <property type="entry name" value="SET_SMYD"/>
    <property type="match status" value="1"/>
</dbReference>
<dbReference type="SUPFAM" id="SSF82199">
    <property type="entry name" value="SET domain"/>
    <property type="match status" value="1"/>
</dbReference>
<dbReference type="PANTHER" id="PTHR47332">
    <property type="entry name" value="SET DOMAIN-CONTAINING PROTEIN 5"/>
    <property type="match status" value="1"/>
</dbReference>
<dbReference type="InterPro" id="IPR001214">
    <property type="entry name" value="SET_dom"/>
</dbReference>
<organism evidence="2 3">
    <name type="scientific">Dothistroma septosporum (strain NZE10 / CBS 128990)</name>
    <name type="common">Red band needle blight fungus</name>
    <name type="synonym">Mycosphaerella pini</name>
    <dbReference type="NCBI Taxonomy" id="675120"/>
    <lineage>
        <taxon>Eukaryota</taxon>
        <taxon>Fungi</taxon>
        <taxon>Dikarya</taxon>
        <taxon>Ascomycota</taxon>
        <taxon>Pezizomycotina</taxon>
        <taxon>Dothideomycetes</taxon>
        <taxon>Dothideomycetidae</taxon>
        <taxon>Mycosphaerellales</taxon>
        <taxon>Mycosphaerellaceae</taxon>
        <taxon>Dothistroma</taxon>
    </lineage>
</organism>
<dbReference type="Pfam" id="PF00856">
    <property type="entry name" value="SET"/>
    <property type="match status" value="1"/>
</dbReference>
<reference evidence="3" key="1">
    <citation type="journal article" date="2012" name="PLoS Genet.">
        <title>The genomes of the fungal plant pathogens Cladosporium fulvum and Dothistroma septosporum reveal adaptation to different hosts and lifestyles but also signatures of common ancestry.</title>
        <authorList>
            <person name="de Wit P.J.G.M."/>
            <person name="van der Burgt A."/>
            <person name="Oekmen B."/>
            <person name="Stergiopoulos I."/>
            <person name="Abd-Elsalam K.A."/>
            <person name="Aerts A.L."/>
            <person name="Bahkali A.H."/>
            <person name="Beenen H.G."/>
            <person name="Chettri P."/>
            <person name="Cox M.P."/>
            <person name="Datema E."/>
            <person name="de Vries R.P."/>
            <person name="Dhillon B."/>
            <person name="Ganley A.R."/>
            <person name="Griffiths S.A."/>
            <person name="Guo Y."/>
            <person name="Hamelin R.C."/>
            <person name="Henrissat B."/>
            <person name="Kabir M.S."/>
            <person name="Jashni M.K."/>
            <person name="Kema G."/>
            <person name="Klaubauf S."/>
            <person name="Lapidus A."/>
            <person name="Levasseur A."/>
            <person name="Lindquist E."/>
            <person name="Mehrabi R."/>
            <person name="Ohm R.A."/>
            <person name="Owen T.J."/>
            <person name="Salamov A."/>
            <person name="Schwelm A."/>
            <person name="Schijlen E."/>
            <person name="Sun H."/>
            <person name="van den Burg H.A."/>
            <person name="van Ham R.C.H.J."/>
            <person name="Zhang S."/>
            <person name="Goodwin S.B."/>
            <person name="Grigoriev I.V."/>
            <person name="Collemare J."/>
            <person name="Bradshaw R.E."/>
        </authorList>
    </citation>
    <scope>NUCLEOTIDE SEQUENCE [LARGE SCALE GENOMIC DNA]</scope>
    <source>
        <strain evidence="3">NZE10 / CBS 128990</strain>
    </source>
</reference>
<dbReference type="InterPro" id="IPR046341">
    <property type="entry name" value="SET_dom_sf"/>
</dbReference>